<evidence type="ECO:0000256" key="1">
    <source>
        <dbReference type="SAM" id="MobiDB-lite"/>
    </source>
</evidence>
<accession>X6LZ48</accession>
<dbReference type="EMBL" id="ASPP01026723">
    <property type="protein sequence ID" value="ETO06864.1"/>
    <property type="molecule type" value="Genomic_DNA"/>
</dbReference>
<keyword evidence="4" id="KW-1185">Reference proteome</keyword>
<sequence length="348" mass="38711">MHALVLLLTSNTTSLQLRDKETKDFEKFRAVSQKVLTLMFNQILQFHYCEIGHVGDIDSANFGAESSGGADLSSAFKSSQLYYFPLTFSQTTKQSSVDLPFSSIIGGMQGVNRGLYGVALNDCSEHALQTVLQTFSPIIKSAVGTLKVEETFTQDKDGIIRSSRQAIAFLPKDIKTRIVVLFHPVVVQNELHSIIDALLRLGANEKDIIVLTFVASRAALLALAERYSQIHLWCVCVDAVKHGKISPGIGNFKHRYKYTKSKTVKNKLKISTGLLESKDKHKAKPEDQRGDSRENESKSENDTPRDTESGTETELKSETSNEAESKEKEIDRDNIQAQLLELPSSEEK</sequence>
<feature type="domain" description="Phosphoribosyltransferase" evidence="2">
    <location>
        <begin position="166"/>
        <end position="256"/>
    </location>
</feature>
<dbReference type="InterPro" id="IPR029057">
    <property type="entry name" value="PRTase-like"/>
</dbReference>
<reference evidence="3 4" key="1">
    <citation type="journal article" date="2013" name="Curr. Biol.">
        <title>The Genome of the Foraminiferan Reticulomyxa filosa.</title>
        <authorList>
            <person name="Glockner G."/>
            <person name="Hulsmann N."/>
            <person name="Schleicher M."/>
            <person name="Noegel A.A."/>
            <person name="Eichinger L."/>
            <person name="Gallinger C."/>
            <person name="Pawlowski J."/>
            <person name="Sierra R."/>
            <person name="Euteneuer U."/>
            <person name="Pillet L."/>
            <person name="Moustafa A."/>
            <person name="Platzer M."/>
            <person name="Groth M."/>
            <person name="Szafranski K."/>
            <person name="Schliwa M."/>
        </authorList>
    </citation>
    <scope>NUCLEOTIDE SEQUENCE [LARGE SCALE GENOMIC DNA]</scope>
</reference>
<comment type="caution">
    <text evidence="3">The sequence shown here is derived from an EMBL/GenBank/DDBJ whole genome shotgun (WGS) entry which is preliminary data.</text>
</comment>
<dbReference type="Pfam" id="PF14681">
    <property type="entry name" value="UPRTase"/>
    <property type="match status" value="1"/>
</dbReference>
<name>X6LZ48_RETFI</name>
<feature type="compositionally biased region" description="Basic and acidic residues" evidence="1">
    <location>
        <begin position="276"/>
        <end position="334"/>
    </location>
</feature>
<evidence type="ECO:0000313" key="4">
    <source>
        <dbReference type="Proteomes" id="UP000023152"/>
    </source>
</evidence>
<evidence type="ECO:0000259" key="2">
    <source>
        <dbReference type="Pfam" id="PF14681"/>
    </source>
</evidence>
<dbReference type="Proteomes" id="UP000023152">
    <property type="component" value="Unassembled WGS sequence"/>
</dbReference>
<protein>
    <recommendedName>
        <fullName evidence="2">Phosphoribosyltransferase domain-containing protein</fullName>
    </recommendedName>
</protein>
<evidence type="ECO:0000313" key="3">
    <source>
        <dbReference type="EMBL" id="ETO06864.1"/>
    </source>
</evidence>
<dbReference type="SUPFAM" id="SSF53271">
    <property type="entry name" value="PRTase-like"/>
    <property type="match status" value="1"/>
</dbReference>
<dbReference type="Gene3D" id="3.40.50.2020">
    <property type="match status" value="1"/>
</dbReference>
<organism evidence="3 4">
    <name type="scientific">Reticulomyxa filosa</name>
    <dbReference type="NCBI Taxonomy" id="46433"/>
    <lineage>
        <taxon>Eukaryota</taxon>
        <taxon>Sar</taxon>
        <taxon>Rhizaria</taxon>
        <taxon>Retaria</taxon>
        <taxon>Foraminifera</taxon>
        <taxon>Monothalamids</taxon>
        <taxon>Reticulomyxidae</taxon>
        <taxon>Reticulomyxa</taxon>
    </lineage>
</organism>
<gene>
    <name evidence="3" type="ORF">RFI_30529</name>
</gene>
<proteinExistence type="predicted"/>
<dbReference type="InterPro" id="IPR000836">
    <property type="entry name" value="PRTase_dom"/>
</dbReference>
<dbReference type="AlphaFoldDB" id="X6LZ48"/>
<feature type="region of interest" description="Disordered" evidence="1">
    <location>
        <begin position="275"/>
        <end position="348"/>
    </location>
</feature>